<dbReference type="Gene3D" id="3.30.950.10">
    <property type="entry name" value="Methyltransferase, Cobalt-precorrin-4 Transmethylase, Domain 2"/>
    <property type="match status" value="1"/>
</dbReference>
<dbReference type="InterPro" id="IPR036108">
    <property type="entry name" value="4pyrrol_syn_uPrphyn_synt_sf"/>
</dbReference>
<comment type="caution">
    <text evidence="5">The sequence shown here is derived from an EMBL/GenBank/DDBJ whole genome shotgun (WGS) entry which is preliminary data.</text>
</comment>
<dbReference type="Pfam" id="PF00590">
    <property type="entry name" value="TP_methylase"/>
    <property type="match status" value="1"/>
</dbReference>
<dbReference type="Pfam" id="PF02602">
    <property type="entry name" value="HEM4"/>
    <property type="match status" value="1"/>
</dbReference>
<dbReference type="FunFam" id="3.30.950.10:FF:000001">
    <property type="entry name" value="Siroheme synthase"/>
    <property type="match status" value="1"/>
</dbReference>
<evidence type="ECO:0000313" key="6">
    <source>
        <dbReference type="Proteomes" id="UP001174909"/>
    </source>
</evidence>
<evidence type="ECO:0000259" key="4">
    <source>
        <dbReference type="Pfam" id="PF02602"/>
    </source>
</evidence>
<evidence type="ECO:0000259" key="3">
    <source>
        <dbReference type="Pfam" id="PF00590"/>
    </source>
</evidence>
<dbReference type="CDD" id="cd06578">
    <property type="entry name" value="HemD"/>
    <property type="match status" value="1"/>
</dbReference>
<dbReference type="InterPro" id="IPR014776">
    <property type="entry name" value="4pyrrole_Mease_sub2"/>
</dbReference>
<dbReference type="SUPFAM" id="SSF69618">
    <property type="entry name" value="HemD-like"/>
    <property type="match status" value="1"/>
</dbReference>
<sequence length="572" mass="59972">MESPLDALNDYGGGLKYDAPYAPLGRPRRAPAPGRGRRSADFPTRFCTHGSRPLAGPALNVPTNRQGLSDRGGARGSGAAYREGPRCVGAGRRRCLRPAGSSVAAGLCAALRRAHLRGQGPGPAGTDPGRHQRPAGTESAGRASRCAPQGWRPLRLRARGEEALALARHGISFEIVPGVSSAIAAPAYAGIPVTHRGIATGFTVVSGSEDPSKPESSVHWEELARSLAAHGGTLMTLMGWASIEKILEALQRAGLSADTPVALVQWGTWNRQRTVTGTLATAAAKGREADLAAPVVAVIGEVVSLRDELAWFDNRPLFSKRVLVTRSRTQASRMCDLLEDAGAVAVELPAIAIAPPEDFALLDDAVSRLSSCGWVIFASVNAVDSVFERLDAQGRDARAFGAARVGAIGPATATALERRGIHPDFTPSRSVSSAALEELAAFEWSGVSVLLPAADIGRDELADGLSRLGAKVERITAYLTITPPDAAQRARDAFTEGIDIVTFTSSSTVRNLLSLLEEDGGPGREALSDSLIACIGPVTSGTARELGLRVDVEAEEHTVEGLAEALIKHFSS</sequence>
<dbReference type="Gene3D" id="3.40.50.10090">
    <property type="match status" value="2"/>
</dbReference>
<accession>A0AA35TGX7</accession>
<dbReference type="PANTHER" id="PTHR45790:SF3">
    <property type="entry name" value="S-ADENOSYL-L-METHIONINE-DEPENDENT UROPORPHYRINOGEN III METHYLTRANSFERASE, CHLOROPLASTIC"/>
    <property type="match status" value="1"/>
</dbReference>
<dbReference type="GO" id="GO:0004852">
    <property type="term" value="F:uroporphyrinogen-III synthase activity"/>
    <property type="evidence" value="ECO:0007669"/>
    <property type="project" value="InterPro"/>
</dbReference>
<feature type="domain" description="Tetrapyrrole methylase" evidence="3">
    <location>
        <begin position="162"/>
        <end position="282"/>
    </location>
</feature>
<dbReference type="AlphaFoldDB" id="A0AA35TGX7"/>
<dbReference type="SUPFAM" id="SSF53790">
    <property type="entry name" value="Tetrapyrrole methylase"/>
    <property type="match status" value="1"/>
</dbReference>
<dbReference type="InterPro" id="IPR003754">
    <property type="entry name" value="4pyrrol_synth_uPrphyn_synth"/>
</dbReference>
<feature type="domain" description="Tetrapyrrole biosynthesis uroporphyrinogen III synthase" evidence="4">
    <location>
        <begin position="334"/>
        <end position="563"/>
    </location>
</feature>
<evidence type="ECO:0000256" key="2">
    <source>
        <dbReference type="SAM" id="MobiDB-lite"/>
    </source>
</evidence>
<reference evidence="5" key="1">
    <citation type="submission" date="2023-03" db="EMBL/GenBank/DDBJ databases">
        <authorList>
            <person name="Steffen K."/>
            <person name="Cardenas P."/>
        </authorList>
    </citation>
    <scope>NUCLEOTIDE SEQUENCE</scope>
</reference>
<organism evidence="5 6">
    <name type="scientific">Geodia barretti</name>
    <name type="common">Barrett's horny sponge</name>
    <dbReference type="NCBI Taxonomy" id="519541"/>
    <lineage>
        <taxon>Eukaryota</taxon>
        <taxon>Metazoa</taxon>
        <taxon>Porifera</taxon>
        <taxon>Demospongiae</taxon>
        <taxon>Heteroscleromorpha</taxon>
        <taxon>Tetractinellida</taxon>
        <taxon>Astrophorina</taxon>
        <taxon>Geodiidae</taxon>
        <taxon>Geodia</taxon>
    </lineage>
</organism>
<gene>
    <name evidence="5" type="ORF">GBAR_LOCUS26240</name>
</gene>
<evidence type="ECO:0000256" key="1">
    <source>
        <dbReference type="ARBA" id="ARBA00023244"/>
    </source>
</evidence>
<keyword evidence="1" id="KW-0627">Porphyrin biosynthesis</keyword>
<dbReference type="PANTHER" id="PTHR45790">
    <property type="entry name" value="SIROHEME SYNTHASE-RELATED"/>
    <property type="match status" value="1"/>
</dbReference>
<dbReference type="Proteomes" id="UP001174909">
    <property type="component" value="Unassembled WGS sequence"/>
</dbReference>
<keyword evidence="6" id="KW-1185">Reference proteome</keyword>
<dbReference type="InterPro" id="IPR050161">
    <property type="entry name" value="Siro_Cobalamin_biosynth"/>
</dbReference>
<dbReference type="FunFam" id="3.40.50.10090:FF:000001">
    <property type="entry name" value="Bifunctional uroporphyrinogen-III C-methyltransferase/uroporphyrinogen-III synthase"/>
    <property type="match status" value="1"/>
</dbReference>
<name>A0AA35TGX7_GEOBA</name>
<dbReference type="InterPro" id="IPR000878">
    <property type="entry name" value="4pyrrol_Mease"/>
</dbReference>
<proteinExistence type="predicted"/>
<dbReference type="InterPro" id="IPR035996">
    <property type="entry name" value="4pyrrol_Methylase_sf"/>
</dbReference>
<feature type="region of interest" description="Disordered" evidence="2">
    <location>
        <begin position="19"/>
        <end position="83"/>
    </location>
</feature>
<protein>
    <submittedName>
        <fullName evidence="5">Porphyrin biosynthesis protein HemD</fullName>
    </submittedName>
</protein>
<feature type="region of interest" description="Disordered" evidence="2">
    <location>
        <begin position="118"/>
        <end position="147"/>
    </location>
</feature>
<dbReference type="EMBL" id="CASHTH010003643">
    <property type="protein sequence ID" value="CAI8047479.1"/>
    <property type="molecule type" value="Genomic_DNA"/>
</dbReference>
<dbReference type="GO" id="GO:0019354">
    <property type="term" value="P:siroheme biosynthetic process"/>
    <property type="evidence" value="ECO:0007669"/>
    <property type="project" value="TreeGrafter"/>
</dbReference>
<dbReference type="GO" id="GO:0004851">
    <property type="term" value="F:uroporphyrin-III C-methyltransferase activity"/>
    <property type="evidence" value="ECO:0007669"/>
    <property type="project" value="TreeGrafter"/>
</dbReference>
<evidence type="ECO:0000313" key="5">
    <source>
        <dbReference type="EMBL" id="CAI8047479.1"/>
    </source>
</evidence>